<keyword evidence="3 13" id="KW-0732">Signal</keyword>
<name>G4ZL42_PHYSP</name>
<dbReference type="InterPro" id="IPR000743">
    <property type="entry name" value="Glyco_hydro_28"/>
</dbReference>
<dbReference type="PANTHER" id="PTHR31884">
    <property type="entry name" value="POLYGALACTURONASE"/>
    <property type="match status" value="1"/>
</dbReference>
<dbReference type="GO" id="GO:0004650">
    <property type="term" value="F:polygalacturonase activity"/>
    <property type="evidence" value="ECO:0007669"/>
    <property type="project" value="UniProtKB-EC"/>
</dbReference>
<keyword evidence="8" id="KW-0961">Cell wall biogenesis/degradation</keyword>
<dbReference type="GO" id="GO:0045490">
    <property type="term" value="P:pectin catabolic process"/>
    <property type="evidence" value="ECO:0007669"/>
    <property type="project" value="TreeGrafter"/>
</dbReference>
<dbReference type="GO" id="GO:0005576">
    <property type="term" value="C:extracellular region"/>
    <property type="evidence" value="ECO:0007669"/>
    <property type="project" value="TreeGrafter"/>
</dbReference>
<evidence type="ECO:0000256" key="11">
    <source>
        <dbReference type="RuleBase" id="RU361169"/>
    </source>
</evidence>
<dbReference type="InterPro" id="IPR011050">
    <property type="entry name" value="Pectin_lyase_fold/virulence"/>
</dbReference>
<comment type="catalytic activity">
    <reaction evidence="9">
        <text>(1,4-alpha-D-galacturonosyl)n+m + H2O = (1,4-alpha-D-galacturonosyl)n + (1,4-alpha-D-galacturonosyl)m.</text>
        <dbReference type="EC" id="3.2.1.15"/>
    </reaction>
</comment>
<dbReference type="PANTHER" id="PTHR31884:SF1">
    <property type="entry name" value="POLYGALACTURONASE"/>
    <property type="match status" value="1"/>
</dbReference>
<dbReference type="EC" id="3.2.1.15" evidence="2"/>
<evidence type="ECO:0000256" key="6">
    <source>
        <dbReference type="ARBA" id="ARBA00023157"/>
    </source>
</evidence>
<keyword evidence="15" id="KW-1185">Reference proteome</keyword>
<feature type="compositionally biased region" description="Low complexity" evidence="12">
    <location>
        <begin position="45"/>
        <end position="56"/>
    </location>
</feature>
<dbReference type="InterPro" id="IPR050434">
    <property type="entry name" value="Glycosyl_hydrlase_28"/>
</dbReference>
<dbReference type="InterPro" id="IPR012334">
    <property type="entry name" value="Pectin_lyas_fold"/>
</dbReference>
<comment type="similarity">
    <text evidence="1 11">Belongs to the glycosyl hydrolase 28 family.</text>
</comment>
<feature type="region of interest" description="Disordered" evidence="12">
    <location>
        <begin position="34"/>
        <end position="65"/>
    </location>
</feature>
<feature type="signal peptide" evidence="13">
    <location>
        <begin position="1"/>
        <end position="20"/>
    </location>
</feature>
<evidence type="ECO:0000256" key="2">
    <source>
        <dbReference type="ARBA" id="ARBA00012736"/>
    </source>
</evidence>
<dbReference type="PROSITE" id="PS00502">
    <property type="entry name" value="POLYGALACTURONASE"/>
    <property type="match status" value="1"/>
</dbReference>
<dbReference type="Proteomes" id="UP000002640">
    <property type="component" value="Unassembled WGS sequence"/>
</dbReference>
<dbReference type="InParanoid" id="G4ZL42"/>
<organism evidence="14 15">
    <name type="scientific">Phytophthora sojae (strain P6497)</name>
    <name type="common">Soybean stem and root rot agent</name>
    <name type="synonym">Phytophthora megasperma f. sp. glycines</name>
    <dbReference type="NCBI Taxonomy" id="1094619"/>
    <lineage>
        <taxon>Eukaryota</taxon>
        <taxon>Sar</taxon>
        <taxon>Stramenopiles</taxon>
        <taxon>Oomycota</taxon>
        <taxon>Peronosporomycetes</taxon>
        <taxon>Peronosporales</taxon>
        <taxon>Peronosporaceae</taxon>
        <taxon>Phytophthora</taxon>
    </lineage>
</organism>
<keyword evidence="6" id="KW-1015">Disulfide bond</keyword>
<sequence>MKIFTHSFTVLALLVAATNGLDLVTQNDVTQESQASQVGQANPVQQSGASQAADSSPKQSGHVQEDSCTLTGNYIQGTNVSHCETIVIDSLSVPAGVTLDLTNLWGGPLLKLKGTSLSVTGPGTLDGQGVWYWPQGQKVTKPVFFKLNRVSNSTLSGFTIKNSPFRTFSIGNSNYTTLTRLTLNSTAGNGVAKNTDGFDLSRNDHITITGNKIFNQDDCLAMQCSTNTLFSRNYCSGGHGISIGSLGGDKVDDSDTVTGLLVKDNTIVNSDNGIRIKTITGLTGLVKDIAYLNNKVVNVENAIGLQQNQGRTQGLSGSAMSLYDIVANPDAVSNWSFTKIVVNATNRGNCTGEPITVKC</sequence>
<feature type="chain" id="PRO_5003472199" description="endo-polygalacturonase" evidence="13">
    <location>
        <begin position="21"/>
        <end position="359"/>
    </location>
</feature>
<keyword evidence="4" id="KW-0677">Repeat</keyword>
<dbReference type="RefSeq" id="XP_009529013.1">
    <property type="nucleotide sequence ID" value="XM_009530718.1"/>
</dbReference>
<reference evidence="14 15" key="1">
    <citation type="journal article" date="2006" name="Science">
        <title>Phytophthora genome sequences uncover evolutionary origins and mechanisms of pathogenesis.</title>
        <authorList>
            <person name="Tyler B.M."/>
            <person name="Tripathy S."/>
            <person name="Zhang X."/>
            <person name="Dehal P."/>
            <person name="Jiang R.H."/>
            <person name="Aerts A."/>
            <person name="Arredondo F.D."/>
            <person name="Baxter L."/>
            <person name="Bensasson D."/>
            <person name="Beynon J.L."/>
            <person name="Chapman J."/>
            <person name="Damasceno C.M."/>
            <person name="Dorrance A.E."/>
            <person name="Dou D."/>
            <person name="Dickerman A.W."/>
            <person name="Dubchak I.L."/>
            <person name="Garbelotto M."/>
            <person name="Gijzen M."/>
            <person name="Gordon S.G."/>
            <person name="Govers F."/>
            <person name="Grunwald N.J."/>
            <person name="Huang W."/>
            <person name="Ivors K.L."/>
            <person name="Jones R.W."/>
            <person name="Kamoun S."/>
            <person name="Krampis K."/>
            <person name="Lamour K.H."/>
            <person name="Lee M.K."/>
            <person name="McDonald W.H."/>
            <person name="Medina M."/>
            <person name="Meijer H.J."/>
            <person name="Nordberg E.K."/>
            <person name="Maclean D.J."/>
            <person name="Ospina-Giraldo M.D."/>
            <person name="Morris P.F."/>
            <person name="Phuntumart V."/>
            <person name="Putnam N.H."/>
            <person name="Rash S."/>
            <person name="Rose J.K."/>
            <person name="Sakihama Y."/>
            <person name="Salamov A.A."/>
            <person name="Savidor A."/>
            <person name="Scheuring C.F."/>
            <person name="Smith B.M."/>
            <person name="Sobral B.W."/>
            <person name="Terry A."/>
            <person name="Torto-Alalibo T.A."/>
            <person name="Win J."/>
            <person name="Xu Z."/>
            <person name="Zhang H."/>
            <person name="Grigoriev I.V."/>
            <person name="Rokhsar D.S."/>
            <person name="Boore J.L."/>
        </authorList>
    </citation>
    <scope>NUCLEOTIDE SEQUENCE [LARGE SCALE GENOMIC DNA]</scope>
    <source>
        <strain evidence="14 15">P6497</strain>
    </source>
</reference>
<dbReference type="GeneID" id="20639150"/>
<evidence type="ECO:0000256" key="8">
    <source>
        <dbReference type="ARBA" id="ARBA00023316"/>
    </source>
</evidence>
<evidence type="ECO:0000256" key="10">
    <source>
        <dbReference type="PROSITE-ProRule" id="PRU10052"/>
    </source>
</evidence>
<keyword evidence="5 11" id="KW-0378">Hydrolase</keyword>
<dbReference type="SMR" id="G4ZL42"/>
<feature type="compositionally biased region" description="Polar residues" evidence="12">
    <location>
        <begin position="34"/>
        <end position="44"/>
    </location>
</feature>
<accession>G4ZL42</accession>
<dbReference type="InterPro" id="IPR006626">
    <property type="entry name" value="PbH1"/>
</dbReference>
<dbReference type="SUPFAM" id="SSF51126">
    <property type="entry name" value="Pectin lyase-like"/>
    <property type="match status" value="1"/>
</dbReference>
<evidence type="ECO:0000256" key="13">
    <source>
        <dbReference type="SAM" id="SignalP"/>
    </source>
</evidence>
<dbReference type="Gene3D" id="2.160.20.10">
    <property type="entry name" value="Single-stranded right-handed beta-helix, Pectin lyase-like"/>
    <property type="match status" value="1"/>
</dbReference>
<dbReference type="STRING" id="1094619.G4ZL42"/>
<feature type="active site" evidence="10">
    <location>
        <position position="239"/>
    </location>
</feature>
<proteinExistence type="inferred from homology"/>
<evidence type="ECO:0000313" key="15">
    <source>
        <dbReference type="Proteomes" id="UP000002640"/>
    </source>
</evidence>
<dbReference type="SMART" id="SM00710">
    <property type="entry name" value="PbH1"/>
    <property type="match status" value="6"/>
</dbReference>
<evidence type="ECO:0000256" key="1">
    <source>
        <dbReference type="ARBA" id="ARBA00008834"/>
    </source>
</evidence>
<evidence type="ECO:0000256" key="3">
    <source>
        <dbReference type="ARBA" id="ARBA00022729"/>
    </source>
</evidence>
<evidence type="ECO:0000256" key="7">
    <source>
        <dbReference type="ARBA" id="ARBA00023295"/>
    </source>
</evidence>
<dbReference type="KEGG" id="psoj:PHYSODRAFT_260065"/>
<evidence type="ECO:0000256" key="4">
    <source>
        <dbReference type="ARBA" id="ARBA00022737"/>
    </source>
</evidence>
<gene>
    <name evidence="14" type="ORF">PHYSODRAFT_260065</name>
</gene>
<dbReference type="Pfam" id="PF00295">
    <property type="entry name" value="Glyco_hydro_28"/>
    <property type="match status" value="1"/>
</dbReference>
<evidence type="ECO:0000256" key="12">
    <source>
        <dbReference type="SAM" id="MobiDB-lite"/>
    </source>
</evidence>
<dbReference type="AlphaFoldDB" id="G4ZL42"/>
<keyword evidence="7 11" id="KW-0326">Glycosidase</keyword>
<evidence type="ECO:0000256" key="5">
    <source>
        <dbReference type="ARBA" id="ARBA00022801"/>
    </source>
</evidence>
<dbReference type="OMA" id="WEFNNIA"/>
<dbReference type="EMBL" id="JH159155">
    <property type="protein sequence ID" value="EGZ15264.1"/>
    <property type="molecule type" value="Genomic_DNA"/>
</dbReference>
<evidence type="ECO:0000313" key="14">
    <source>
        <dbReference type="EMBL" id="EGZ15264.1"/>
    </source>
</evidence>
<evidence type="ECO:0000256" key="9">
    <source>
        <dbReference type="ARBA" id="ARBA00034074"/>
    </source>
</evidence>
<dbReference type="GO" id="GO:0071555">
    <property type="term" value="P:cell wall organization"/>
    <property type="evidence" value="ECO:0007669"/>
    <property type="project" value="UniProtKB-KW"/>
</dbReference>
<protein>
    <recommendedName>
        <fullName evidence="2">endo-polygalacturonase</fullName>
        <ecNumber evidence="2">3.2.1.15</ecNumber>
    </recommendedName>
</protein>